<sequence length="87" mass="9805">MTNKPTTAYSPQLSRKPGSEMLRLRVESELVSTLRTLQDRPELRIKQGRKPSKSILARRAIQVYAAHVRGLEGEDITAEVLALHRLA</sequence>
<dbReference type="AlphaFoldDB" id="A0A3G8H0T2"/>
<evidence type="ECO:0000313" key="2">
    <source>
        <dbReference type="Proteomes" id="UP000270411"/>
    </source>
</evidence>
<dbReference type="Proteomes" id="UP000270411">
    <property type="component" value="Chromosome 1"/>
</dbReference>
<dbReference type="EMBL" id="CP033969">
    <property type="protein sequence ID" value="AZG13875.1"/>
    <property type="molecule type" value="Genomic_DNA"/>
</dbReference>
<reference evidence="2" key="1">
    <citation type="submission" date="2018-11" db="EMBL/GenBank/DDBJ databases">
        <title>FDA dAtabase for Regulatory Grade micrObial Sequences (FDA-ARGOS): Supporting development and validation of Infectious Disease Dx tests.</title>
        <authorList>
            <person name="Goldberg B."/>
            <person name="Campos J."/>
            <person name="Tallon L."/>
            <person name="Sadzewicz L."/>
            <person name="Zhao X."/>
            <person name="Vavikolanu K."/>
            <person name="Mehta A."/>
            <person name="Aluvathingal J."/>
            <person name="Nadendla S."/>
            <person name="Geyer C."/>
            <person name="Nandy P."/>
            <person name="Yan Y."/>
            <person name="Sichtig H."/>
        </authorList>
    </citation>
    <scope>NUCLEOTIDE SEQUENCE [LARGE SCALE GENOMIC DNA]</scope>
    <source>
        <strain evidence="2">FDAARGOS_614</strain>
    </source>
</reference>
<name>A0A3G8H0T2_9BURK</name>
<dbReference type="RefSeq" id="WP_124683726.1">
    <property type="nucleotide sequence ID" value="NZ_CP033969.1"/>
</dbReference>
<evidence type="ECO:0000313" key="1">
    <source>
        <dbReference type="EMBL" id="AZG13875.1"/>
    </source>
</evidence>
<organism evidence="1 2">
    <name type="scientific">Cupriavidus pauculus</name>
    <dbReference type="NCBI Taxonomy" id="82633"/>
    <lineage>
        <taxon>Bacteria</taxon>
        <taxon>Pseudomonadati</taxon>
        <taxon>Pseudomonadota</taxon>
        <taxon>Betaproteobacteria</taxon>
        <taxon>Burkholderiales</taxon>
        <taxon>Burkholderiaceae</taxon>
        <taxon>Cupriavidus</taxon>
    </lineage>
</organism>
<proteinExistence type="predicted"/>
<gene>
    <name evidence="1" type="ORF">EHF44_10680</name>
</gene>
<dbReference type="KEGG" id="cpau:EHF44_10680"/>
<accession>A0A3G8H0T2</accession>
<protein>
    <submittedName>
        <fullName evidence="1">Uncharacterized protein</fullName>
    </submittedName>
</protein>